<keyword evidence="3 6" id="KW-1133">Transmembrane helix</keyword>
<feature type="transmembrane region" description="Helical" evidence="6">
    <location>
        <begin position="6"/>
        <end position="21"/>
    </location>
</feature>
<dbReference type="PANTHER" id="PTHR36926:SF1">
    <property type="entry name" value="COLICIN V PRODUCTION PROTEIN"/>
    <property type="match status" value="1"/>
</dbReference>
<evidence type="ECO:0000313" key="8">
    <source>
        <dbReference type="Proteomes" id="UP000182373"/>
    </source>
</evidence>
<dbReference type="AlphaFoldDB" id="A0AAC9K879"/>
<protein>
    <submittedName>
        <fullName evidence="7">Colicin V production protein</fullName>
    </submittedName>
</protein>
<dbReference type="PANTHER" id="PTHR36926">
    <property type="entry name" value="COLICIN V PRODUCTION PROTEIN"/>
    <property type="match status" value="1"/>
</dbReference>
<dbReference type="Proteomes" id="UP000182373">
    <property type="component" value="Chromosome"/>
</dbReference>
<accession>A0AAC9K879</accession>
<name>A0AAC9K879_9PROT</name>
<feature type="transmembrane region" description="Helical" evidence="6">
    <location>
        <begin position="28"/>
        <end position="45"/>
    </location>
</feature>
<dbReference type="GO" id="GO:0009403">
    <property type="term" value="P:toxin biosynthetic process"/>
    <property type="evidence" value="ECO:0007669"/>
    <property type="project" value="InterPro"/>
</dbReference>
<feature type="region of interest" description="Disordered" evidence="5">
    <location>
        <begin position="161"/>
        <end position="196"/>
    </location>
</feature>
<gene>
    <name evidence="7" type="ORF">GbCGDNIH9_0471</name>
</gene>
<evidence type="ECO:0000256" key="5">
    <source>
        <dbReference type="SAM" id="MobiDB-lite"/>
    </source>
</evidence>
<comment type="subcellular location">
    <subcellularLocation>
        <location evidence="1">Membrane</location>
        <topology evidence="1">Multi-pass membrane protein</topology>
    </subcellularLocation>
</comment>
<dbReference type="GO" id="GO:0016020">
    <property type="term" value="C:membrane"/>
    <property type="evidence" value="ECO:0007669"/>
    <property type="project" value="UniProtKB-SubCell"/>
</dbReference>
<keyword evidence="2 6" id="KW-0812">Transmembrane</keyword>
<evidence type="ECO:0000256" key="6">
    <source>
        <dbReference type="SAM" id="Phobius"/>
    </source>
</evidence>
<dbReference type="InterPro" id="IPR003825">
    <property type="entry name" value="Colicin-V_CvpA"/>
</dbReference>
<feature type="transmembrane region" description="Helical" evidence="6">
    <location>
        <begin position="65"/>
        <end position="89"/>
    </location>
</feature>
<reference evidence="8" key="1">
    <citation type="submission" date="2016-11" db="EMBL/GenBank/DDBJ databases">
        <title>Comparative genomic and phenotypic analysis of Granulibacter bethesdensis clinical isolates from patients with chronic granulomatous disease.</title>
        <authorList>
            <person name="Zarember K.A."/>
            <person name="Porcella S.F."/>
            <person name="Chu J."/>
            <person name="Ding L."/>
            <person name="Dahlstrom E."/>
            <person name="Barbian K."/>
            <person name="Martens C."/>
            <person name="Sykora L."/>
            <person name="Kramer S."/>
            <person name="Pettinato A.M."/>
            <person name="Hong H."/>
            <person name="Wald G."/>
            <person name="Berg L.J."/>
            <person name="Rogge L.S."/>
            <person name="Greenberg D.E."/>
            <person name="Falcone E.L."/>
            <person name="Neves J.F."/>
            <person name="Simoes M.J."/>
            <person name="Casal M."/>
            <person name="Rodriguez-Lopez F.C."/>
            <person name="Zelazny A."/>
            <person name="Gallin J.I."/>
            <person name="Holland S.M."/>
        </authorList>
    </citation>
    <scope>NUCLEOTIDE SEQUENCE [LARGE SCALE GENOMIC DNA]</scope>
    <source>
        <strain evidence="8">NIH9.1</strain>
    </source>
</reference>
<keyword evidence="4 6" id="KW-0472">Membrane</keyword>
<feature type="transmembrane region" description="Helical" evidence="6">
    <location>
        <begin position="101"/>
        <end position="125"/>
    </location>
</feature>
<dbReference type="EMBL" id="CP018191">
    <property type="protein sequence ID" value="APH53711.1"/>
    <property type="molecule type" value="Genomic_DNA"/>
</dbReference>
<proteinExistence type="predicted"/>
<evidence type="ECO:0000313" key="7">
    <source>
        <dbReference type="EMBL" id="APH53711.1"/>
    </source>
</evidence>
<organism evidence="7 8">
    <name type="scientific">Granulibacter bethesdensis</name>
    <dbReference type="NCBI Taxonomy" id="364410"/>
    <lineage>
        <taxon>Bacteria</taxon>
        <taxon>Pseudomonadati</taxon>
        <taxon>Pseudomonadota</taxon>
        <taxon>Alphaproteobacteria</taxon>
        <taxon>Acetobacterales</taxon>
        <taxon>Acetobacteraceae</taxon>
        <taxon>Granulibacter</taxon>
    </lineage>
</organism>
<evidence type="ECO:0000256" key="2">
    <source>
        <dbReference type="ARBA" id="ARBA00022692"/>
    </source>
</evidence>
<sequence>MNWVDLTVLAVLAISAMLAFTRGFVREALGIGAWVGAAWIAARSFTSVTPQIRTLIPDHALADPAAFAIVFVVALIVLSVVASMIGKLVRGSVLGGLDRTLGLVFGIVRGFALMLCAYIAAGLLIPVQNWPEPVLKARALPYIYAGAVRLTEEVPEEYRPKLAAPEKAETRAQDYMQASPRGYATGRRPSEGQESK</sequence>
<dbReference type="InterPro" id="IPR052719">
    <property type="entry name" value="CvpA-like"/>
</dbReference>
<feature type="compositionally biased region" description="Basic and acidic residues" evidence="5">
    <location>
        <begin position="161"/>
        <end position="172"/>
    </location>
</feature>
<dbReference type="RefSeq" id="WP_072571967.1">
    <property type="nucleotide sequence ID" value="NZ_CP018191.1"/>
</dbReference>
<evidence type="ECO:0000256" key="4">
    <source>
        <dbReference type="ARBA" id="ARBA00023136"/>
    </source>
</evidence>
<evidence type="ECO:0000256" key="1">
    <source>
        <dbReference type="ARBA" id="ARBA00004141"/>
    </source>
</evidence>
<evidence type="ECO:0000256" key="3">
    <source>
        <dbReference type="ARBA" id="ARBA00022989"/>
    </source>
</evidence>
<dbReference type="Pfam" id="PF02674">
    <property type="entry name" value="Colicin_V"/>
    <property type="match status" value="1"/>
</dbReference>